<reference evidence="1 2" key="1">
    <citation type="submission" date="2015-11" db="EMBL/GenBank/DDBJ databases">
        <title>Expanding the genomic diversity of Burkholderia species for the development of highly accurate diagnostics.</title>
        <authorList>
            <person name="Sahl J."/>
            <person name="Keim P."/>
            <person name="Wagner D."/>
        </authorList>
    </citation>
    <scope>NUCLEOTIDE SEQUENCE [LARGE SCALE GENOMIC DNA]</scope>
    <source>
        <strain evidence="1 2">MSMB1137WGS</strain>
    </source>
</reference>
<name>A0AAW3NFA7_9BURK</name>
<dbReference type="EMBL" id="LPDO01000067">
    <property type="protein sequence ID" value="KVT54181.1"/>
    <property type="molecule type" value="Genomic_DNA"/>
</dbReference>
<evidence type="ECO:0000313" key="2">
    <source>
        <dbReference type="Proteomes" id="UP000056732"/>
    </source>
</evidence>
<dbReference type="AlphaFoldDB" id="A0AAW3NFA7"/>
<dbReference type="Proteomes" id="UP000056732">
    <property type="component" value="Unassembled WGS sequence"/>
</dbReference>
<protein>
    <submittedName>
        <fullName evidence="1">Uncharacterized protein</fullName>
    </submittedName>
</protein>
<comment type="caution">
    <text evidence="1">The sequence shown here is derived from an EMBL/GenBank/DDBJ whole genome shotgun (WGS) entry which is preliminary data.</text>
</comment>
<dbReference type="RefSeq" id="WP_059929063.1">
    <property type="nucleotide sequence ID" value="NZ_LPDO01000067.1"/>
</dbReference>
<proteinExistence type="predicted"/>
<organism evidence="1 2">
    <name type="scientific">Burkholderia ubonensis</name>
    <dbReference type="NCBI Taxonomy" id="101571"/>
    <lineage>
        <taxon>Bacteria</taxon>
        <taxon>Pseudomonadati</taxon>
        <taxon>Pseudomonadota</taxon>
        <taxon>Betaproteobacteria</taxon>
        <taxon>Burkholderiales</taxon>
        <taxon>Burkholderiaceae</taxon>
        <taxon>Burkholderia</taxon>
        <taxon>Burkholderia cepacia complex</taxon>
    </lineage>
</organism>
<gene>
    <name evidence="1" type="ORF">WK53_04795</name>
</gene>
<accession>A0AAW3NFA7</accession>
<evidence type="ECO:0000313" key="1">
    <source>
        <dbReference type="EMBL" id="KVT54181.1"/>
    </source>
</evidence>
<sequence length="65" mass="7176">MDTISTWSLLVPTLPTENATARMRFRRARQRAENDGQLLERIGAVLDALYAHFASNGKGETGGRS</sequence>